<evidence type="ECO:0008006" key="11">
    <source>
        <dbReference type="Google" id="ProtNLM"/>
    </source>
</evidence>
<dbReference type="SUPFAM" id="SSF56954">
    <property type="entry name" value="Outer membrane efflux proteins (OEP)"/>
    <property type="match status" value="1"/>
</dbReference>
<dbReference type="Pfam" id="PF02321">
    <property type="entry name" value="OEP"/>
    <property type="match status" value="1"/>
</dbReference>
<dbReference type="RefSeq" id="WP_167386717.1">
    <property type="nucleotide sequence ID" value="NZ_PGGC01000072.1"/>
</dbReference>
<sequence length="302" mass="33308">MTSTHIKLLLPCLLGVFISSAQAQSLSFSEAWTRVMQQDDGLAAEQASVDRATLLREAAKAMYLPDITLSADYARIAKPDLMGLDNQLEHSAVVGETLGSMGIDSKWLAASLTEQNRVTSSVRMLWPLFVGGRIDAAQQVRAAQVEEARELLALKQQASFESLSQTYFGVVLATQLVQTKQEIEQGLARHLDHARKLEAQGQIAQVERLSAEAAYDRARVDTQTSRRRLDITQLALDQMVKLKGAVALTPLFINPQMPQPQGLIDDTLAVHPGLKMLLAKREQAKALIQAERGKYAPELFMF</sequence>
<comment type="caution">
    <text evidence="9">The sequence shown here is derived from an EMBL/GenBank/DDBJ whole genome shotgun (WGS) entry which is preliminary data.</text>
</comment>
<evidence type="ECO:0000256" key="7">
    <source>
        <dbReference type="ARBA" id="ARBA00023237"/>
    </source>
</evidence>
<dbReference type="GO" id="GO:0015288">
    <property type="term" value="F:porin activity"/>
    <property type="evidence" value="ECO:0007669"/>
    <property type="project" value="TreeGrafter"/>
</dbReference>
<keyword evidence="4" id="KW-1134">Transmembrane beta strand</keyword>
<gene>
    <name evidence="9" type="ORF">CUC53_08010</name>
</gene>
<evidence type="ECO:0000256" key="6">
    <source>
        <dbReference type="ARBA" id="ARBA00023136"/>
    </source>
</evidence>
<dbReference type="PANTHER" id="PTHR30026">
    <property type="entry name" value="OUTER MEMBRANE PROTEIN TOLC"/>
    <property type="match status" value="1"/>
</dbReference>
<keyword evidence="8" id="KW-0732">Signal</keyword>
<feature type="signal peptide" evidence="8">
    <location>
        <begin position="1"/>
        <end position="23"/>
    </location>
</feature>
<evidence type="ECO:0000313" key="10">
    <source>
        <dbReference type="Proteomes" id="UP000235861"/>
    </source>
</evidence>
<dbReference type="Proteomes" id="UP000235861">
    <property type="component" value="Unassembled WGS sequence"/>
</dbReference>
<dbReference type="PANTHER" id="PTHR30026:SF5">
    <property type="entry name" value="ABC-TYPE EFFLUX SYSTEM SECRETIN COMPONENT"/>
    <property type="match status" value="1"/>
</dbReference>
<evidence type="ECO:0000256" key="5">
    <source>
        <dbReference type="ARBA" id="ARBA00022692"/>
    </source>
</evidence>
<keyword evidence="3" id="KW-0813">Transport</keyword>
<dbReference type="Gene3D" id="1.20.1600.10">
    <property type="entry name" value="Outer membrane efflux proteins (OEP)"/>
    <property type="match status" value="1"/>
</dbReference>
<proteinExistence type="inferred from homology"/>
<comment type="similarity">
    <text evidence="2">Belongs to the outer membrane factor (OMF) (TC 1.B.17) family.</text>
</comment>
<name>A0A2H9U5N2_9GAMM</name>
<keyword evidence="6" id="KW-0472">Membrane</keyword>
<evidence type="ECO:0000256" key="4">
    <source>
        <dbReference type="ARBA" id="ARBA00022452"/>
    </source>
</evidence>
<dbReference type="GO" id="GO:0009279">
    <property type="term" value="C:cell outer membrane"/>
    <property type="evidence" value="ECO:0007669"/>
    <property type="project" value="UniProtKB-SubCell"/>
</dbReference>
<dbReference type="AlphaFoldDB" id="A0A2H9U5N2"/>
<dbReference type="GO" id="GO:1990281">
    <property type="term" value="C:efflux pump complex"/>
    <property type="evidence" value="ECO:0007669"/>
    <property type="project" value="TreeGrafter"/>
</dbReference>
<keyword evidence="5" id="KW-0812">Transmembrane</keyword>
<accession>A0A2H9U5N2</accession>
<protein>
    <recommendedName>
        <fullName evidence="11">TolC family protein</fullName>
    </recommendedName>
</protein>
<dbReference type="EMBL" id="PGGC01000072">
    <property type="protein sequence ID" value="PJG59337.1"/>
    <property type="molecule type" value="Genomic_DNA"/>
</dbReference>
<feature type="non-terminal residue" evidence="9">
    <location>
        <position position="302"/>
    </location>
</feature>
<evidence type="ECO:0000256" key="3">
    <source>
        <dbReference type="ARBA" id="ARBA00022448"/>
    </source>
</evidence>
<evidence type="ECO:0000256" key="2">
    <source>
        <dbReference type="ARBA" id="ARBA00007613"/>
    </source>
</evidence>
<dbReference type="InterPro" id="IPR051906">
    <property type="entry name" value="TolC-like"/>
</dbReference>
<reference evidence="9 10" key="1">
    <citation type="submission" date="2017-11" db="EMBL/GenBank/DDBJ databases">
        <title>Draft genome sequence of environmental isolate Aeromonas cavernicola sp. nov. MDC 2508.</title>
        <authorList>
            <person name="Colston S.M."/>
            <person name="Navarro A."/>
            <person name="Martinez-Murcia A.J."/>
            <person name="Graf J."/>
        </authorList>
    </citation>
    <scope>NUCLEOTIDE SEQUENCE [LARGE SCALE GENOMIC DNA]</scope>
    <source>
        <strain evidence="9 10">MDC 2508</strain>
    </source>
</reference>
<feature type="chain" id="PRO_5014170663" description="TolC family protein" evidence="8">
    <location>
        <begin position="24"/>
        <end position="302"/>
    </location>
</feature>
<keyword evidence="10" id="KW-1185">Reference proteome</keyword>
<evidence type="ECO:0000256" key="8">
    <source>
        <dbReference type="SAM" id="SignalP"/>
    </source>
</evidence>
<organism evidence="9 10">
    <name type="scientific">Aeromonas cavernicola</name>
    <dbReference type="NCBI Taxonomy" id="1006623"/>
    <lineage>
        <taxon>Bacteria</taxon>
        <taxon>Pseudomonadati</taxon>
        <taxon>Pseudomonadota</taxon>
        <taxon>Gammaproteobacteria</taxon>
        <taxon>Aeromonadales</taxon>
        <taxon>Aeromonadaceae</taxon>
        <taxon>Aeromonas</taxon>
    </lineage>
</organism>
<dbReference type="InterPro" id="IPR003423">
    <property type="entry name" value="OMP_efflux"/>
</dbReference>
<dbReference type="GO" id="GO:0015562">
    <property type="term" value="F:efflux transmembrane transporter activity"/>
    <property type="evidence" value="ECO:0007669"/>
    <property type="project" value="InterPro"/>
</dbReference>
<evidence type="ECO:0000313" key="9">
    <source>
        <dbReference type="EMBL" id="PJG59337.1"/>
    </source>
</evidence>
<keyword evidence="7" id="KW-0998">Cell outer membrane</keyword>
<comment type="subcellular location">
    <subcellularLocation>
        <location evidence="1">Cell outer membrane</location>
    </subcellularLocation>
</comment>
<evidence type="ECO:0000256" key="1">
    <source>
        <dbReference type="ARBA" id="ARBA00004442"/>
    </source>
</evidence>